<gene>
    <name evidence="2" type="ORF">LAX5112_04007</name>
</gene>
<keyword evidence="3" id="KW-1185">Reference proteome</keyword>
<evidence type="ECO:0008006" key="4">
    <source>
        <dbReference type="Google" id="ProtNLM"/>
    </source>
</evidence>
<feature type="signal peptide" evidence="1">
    <location>
        <begin position="1"/>
        <end position="24"/>
    </location>
</feature>
<evidence type="ECO:0000256" key="1">
    <source>
        <dbReference type="SAM" id="SignalP"/>
    </source>
</evidence>
<evidence type="ECO:0000313" key="3">
    <source>
        <dbReference type="Proteomes" id="UP000053235"/>
    </source>
</evidence>
<name>A0A0M7AKC6_9HYPH</name>
<sequence length="168" mass="18191">MIQLIQNACTSGAFKAVCVATVLAASTLPSSAFDSHAGYYYPAPQTSEPYISNVDTALDANKRSRAAFVIGLAAQQSKQAYAPGYHLFAKGAELEKLIIVATGDGQYDTLYRMRALLASLTSMARGTELFARTDQPQELNFLDFCKLIGFKQVTVSNGKDVTHQIKVN</sequence>
<evidence type="ECO:0000313" key="2">
    <source>
        <dbReference type="EMBL" id="CTQ74856.1"/>
    </source>
</evidence>
<dbReference type="RefSeq" id="WP_208981457.1">
    <property type="nucleotide sequence ID" value="NZ_CXWD01000018.1"/>
</dbReference>
<dbReference type="AlphaFoldDB" id="A0A0M7AKC6"/>
<organism evidence="2 3">
    <name type="scientific">Roseibium alexandrii</name>
    <dbReference type="NCBI Taxonomy" id="388408"/>
    <lineage>
        <taxon>Bacteria</taxon>
        <taxon>Pseudomonadati</taxon>
        <taxon>Pseudomonadota</taxon>
        <taxon>Alphaproteobacteria</taxon>
        <taxon>Hyphomicrobiales</taxon>
        <taxon>Stappiaceae</taxon>
        <taxon>Roseibium</taxon>
    </lineage>
</organism>
<dbReference type="EMBL" id="CXWD01000018">
    <property type="protein sequence ID" value="CTQ74856.1"/>
    <property type="molecule type" value="Genomic_DNA"/>
</dbReference>
<dbReference type="Proteomes" id="UP000053235">
    <property type="component" value="Unassembled WGS sequence"/>
</dbReference>
<reference evidence="3" key="1">
    <citation type="submission" date="2015-07" db="EMBL/GenBank/DDBJ databases">
        <authorList>
            <person name="Rodrigo-Torres Lidia"/>
            <person name="Arahal R.David."/>
        </authorList>
    </citation>
    <scope>NUCLEOTIDE SEQUENCE [LARGE SCALE GENOMIC DNA]</scope>
    <source>
        <strain evidence="3">CECT 5112</strain>
    </source>
</reference>
<proteinExistence type="predicted"/>
<keyword evidence="1" id="KW-0732">Signal</keyword>
<protein>
    <recommendedName>
        <fullName evidence="4">Molybdopterin-guanine dinucleotide biosynthesis protein A</fullName>
    </recommendedName>
</protein>
<feature type="chain" id="PRO_5005809497" description="Molybdopterin-guanine dinucleotide biosynthesis protein A" evidence="1">
    <location>
        <begin position="25"/>
        <end position="168"/>
    </location>
</feature>
<accession>A0A0M7AKC6</accession>